<proteinExistence type="predicted"/>
<keyword evidence="1" id="KW-1133">Transmembrane helix</keyword>
<keyword evidence="1" id="KW-0472">Membrane</keyword>
<gene>
    <name evidence="2" type="ORF">JOF33_002368</name>
</gene>
<evidence type="ECO:0000313" key="2">
    <source>
        <dbReference type="EMBL" id="MBP2333669.1"/>
    </source>
</evidence>
<dbReference type="EMBL" id="JAGINY010000001">
    <property type="protein sequence ID" value="MBP2333669.1"/>
    <property type="molecule type" value="Genomic_DNA"/>
</dbReference>
<sequence>MNAKIGKSKKRGNPVGTIIGVVLVIALVLIVGEIALRMFLGKEIADGFREQEEARGAVVTEDVQTSFGSSPVLLALATSELGGMNLKTPSTLDITDPRAENGAPRIVGSPAADVTLTDVDISNTSDPVAKQVEVVAELPPELMIAEANLRVSDASGGSGNFFEDLVTSAVRLTDLTPHPDRGVLTAEFSGGLATVDLRPVVRDGGVTAEVEGGSFMGIDAGGLISLFAEAAVAGPVQDIGHGFTVADIAVTDGGVSITLEGADIALSGLSAIEYR</sequence>
<dbReference type="RefSeq" id="WP_083291329.1">
    <property type="nucleotide sequence ID" value="NZ_CP047357.1"/>
</dbReference>
<evidence type="ECO:0000256" key="1">
    <source>
        <dbReference type="SAM" id="Phobius"/>
    </source>
</evidence>
<keyword evidence="1" id="KW-0812">Transmembrane</keyword>
<reference evidence="2 3" key="1">
    <citation type="submission" date="2021-03" db="EMBL/GenBank/DDBJ databases">
        <title>Sequencing the genomes of 1000 actinobacteria strains.</title>
        <authorList>
            <person name="Klenk H.-P."/>
        </authorList>
    </citation>
    <scope>NUCLEOTIDE SEQUENCE [LARGE SCALE GENOMIC DNA]</scope>
    <source>
        <strain evidence="2 3">DSM 44506</strain>
    </source>
</reference>
<evidence type="ECO:0000313" key="3">
    <source>
        <dbReference type="Proteomes" id="UP001519305"/>
    </source>
</evidence>
<feature type="transmembrane region" description="Helical" evidence="1">
    <location>
        <begin position="12"/>
        <end position="32"/>
    </location>
</feature>
<keyword evidence="3" id="KW-1185">Reference proteome</keyword>
<comment type="caution">
    <text evidence="2">The sequence shown here is derived from an EMBL/GenBank/DDBJ whole genome shotgun (WGS) entry which is preliminary data.</text>
</comment>
<organism evidence="2 3">
    <name type="scientific">Corynebacterium freneyi</name>
    <dbReference type="NCBI Taxonomy" id="134034"/>
    <lineage>
        <taxon>Bacteria</taxon>
        <taxon>Bacillati</taxon>
        <taxon>Actinomycetota</taxon>
        <taxon>Actinomycetes</taxon>
        <taxon>Mycobacteriales</taxon>
        <taxon>Corynebacteriaceae</taxon>
        <taxon>Corynebacterium</taxon>
    </lineage>
</organism>
<name>A0ABS4UAU3_9CORY</name>
<accession>A0ABS4UAU3</accession>
<evidence type="ECO:0008006" key="4">
    <source>
        <dbReference type="Google" id="ProtNLM"/>
    </source>
</evidence>
<protein>
    <recommendedName>
        <fullName evidence="4">DUF2993 domain-containing protein</fullName>
    </recommendedName>
</protein>
<dbReference type="Proteomes" id="UP001519305">
    <property type="component" value="Unassembled WGS sequence"/>
</dbReference>